<dbReference type="SUPFAM" id="SSF161098">
    <property type="entry name" value="MetI-like"/>
    <property type="match status" value="1"/>
</dbReference>
<dbReference type="Proteomes" id="UP000283786">
    <property type="component" value="Chromosome"/>
</dbReference>
<comment type="similarity">
    <text evidence="7">Belongs to the binding-protein-dependent transport system permease family.</text>
</comment>
<accession>A0A418SF30</accession>
<evidence type="ECO:0000313" key="9">
    <source>
        <dbReference type="Proteomes" id="UP000283786"/>
    </source>
</evidence>
<dbReference type="OrthoDB" id="9807402at2"/>
<feature type="transmembrane region" description="Helical" evidence="7">
    <location>
        <begin position="106"/>
        <end position="129"/>
    </location>
</feature>
<evidence type="ECO:0000256" key="4">
    <source>
        <dbReference type="ARBA" id="ARBA00022692"/>
    </source>
</evidence>
<comment type="subcellular location">
    <subcellularLocation>
        <location evidence="1 7">Cell membrane</location>
        <topology evidence="1 7">Multi-pass membrane protein</topology>
    </subcellularLocation>
</comment>
<dbReference type="CDD" id="cd06261">
    <property type="entry name" value="TM_PBP2"/>
    <property type="match status" value="1"/>
</dbReference>
<dbReference type="AlphaFoldDB" id="A0A418SF30"/>
<evidence type="ECO:0000256" key="2">
    <source>
        <dbReference type="ARBA" id="ARBA00022448"/>
    </source>
</evidence>
<feature type="transmembrane region" description="Helical" evidence="7">
    <location>
        <begin position="150"/>
        <end position="175"/>
    </location>
</feature>
<keyword evidence="4 7" id="KW-0812">Transmembrane</keyword>
<dbReference type="GO" id="GO:0055085">
    <property type="term" value="P:transmembrane transport"/>
    <property type="evidence" value="ECO:0007669"/>
    <property type="project" value="InterPro"/>
</dbReference>
<protein>
    <submittedName>
        <fullName evidence="8">Nickel transport system permease protein NikB</fullName>
    </submittedName>
</protein>
<dbReference type="PANTHER" id="PTHR43163">
    <property type="entry name" value="DIPEPTIDE TRANSPORT SYSTEM PERMEASE PROTEIN DPPB-RELATED"/>
    <property type="match status" value="1"/>
</dbReference>
<evidence type="ECO:0000256" key="7">
    <source>
        <dbReference type="RuleBase" id="RU363032"/>
    </source>
</evidence>
<dbReference type="RefSeq" id="WP_119840194.1">
    <property type="nucleotide sequence ID" value="NZ_CP060436.1"/>
</dbReference>
<dbReference type="Pfam" id="PF00528">
    <property type="entry name" value="BPD_transp_1"/>
    <property type="match status" value="1"/>
</dbReference>
<evidence type="ECO:0000256" key="5">
    <source>
        <dbReference type="ARBA" id="ARBA00022989"/>
    </source>
</evidence>
<feature type="transmembrane region" description="Helical" evidence="7">
    <location>
        <begin position="291"/>
        <end position="314"/>
    </location>
</feature>
<dbReference type="PROSITE" id="PS50928">
    <property type="entry name" value="ABC_TM1"/>
    <property type="match status" value="1"/>
</dbReference>
<evidence type="ECO:0000256" key="1">
    <source>
        <dbReference type="ARBA" id="ARBA00004651"/>
    </source>
</evidence>
<dbReference type="EMBL" id="CP060436">
    <property type="protein sequence ID" value="QPM89812.1"/>
    <property type="molecule type" value="Genomic_DNA"/>
</dbReference>
<keyword evidence="6 7" id="KW-0472">Membrane</keyword>
<dbReference type="InterPro" id="IPR000515">
    <property type="entry name" value="MetI-like"/>
</dbReference>
<keyword evidence="2 7" id="KW-0813">Transport</keyword>
<sequence length="324" mass="34877">MSPILDLVLRRLALSVLILLMVSGLVFIGTEILPGDALDASIPADEMIWYTEEDLDRMRAELGLDKSPFMRFAQVLGNLVTFDFGVTLMTQEPVFDAIFHPMLNSLLMASVAILLTPLVSIALGIWAALRPGGRADGVISGATLFTYSMPDFVVGNVFIIVFALILGWAPAVLMIGEDASWHAILAVSVLPVCALIVSGVAYQFRLLRAGMVEAMASEYVERARLSGLPEWRLVIVHALPTALIPMLNGTAQFVAGIVSGTVVIEAVFRFPGIGVELIRAIAQREVPTIQAITFLAAFGVILSNLLADTAVLALDPKVRRKSHG</sequence>
<dbReference type="Gene3D" id="1.10.3720.10">
    <property type="entry name" value="MetI-like"/>
    <property type="match status" value="1"/>
</dbReference>
<feature type="transmembrane region" description="Helical" evidence="7">
    <location>
        <begin position="12"/>
        <end position="33"/>
    </location>
</feature>
<organism evidence="8 9">
    <name type="scientific">Pseudooceanicola algae</name>
    <dbReference type="NCBI Taxonomy" id="1537215"/>
    <lineage>
        <taxon>Bacteria</taxon>
        <taxon>Pseudomonadati</taxon>
        <taxon>Pseudomonadota</taxon>
        <taxon>Alphaproteobacteria</taxon>
        <taxon>Rhodobacterales</taxon>
        <taxon>Paracoccaceae</taxon>
        <taxon>Pseudooceanicola</taxon>
    </lineage>
</organism>
<reference evidence="8 9" key="1">
    <citation type="submission" date="2020-08" db="EMBL/GenBank/DDBJ databases">
        <title>Genome sequence of Rhodobacteraceae bacterium Lw-13e.</title>
        <authorList>
            <person name="Poehlein A."/>
            <person name="Wolter L."/>
            <person name="Daniel R."/>
            <person name="Brinkhoff T."/>
        </authorList>
    </citation>
    <scope>NUCLEOTIDE SEQUENCE [LARGE SCALE GENOMIC DNA]</scope>
    <source>
        <strain evidence="8 9">Lw-13e</strain>
    </source>
</reference>
<feature type="transmembrane region" description="Helical" evidence="7">
    <location>
        <begin position="181"/>
        <end position="202"/>
    </location>
</feature>
<evidence type="ECO:0000256" key="3">
    <source>
        <dbReference type="ARBA" id="ARBA00022475"/>
    </source>
</evidence>
<proteinExistence type="inferred from homology"/>
<dbReference type="GO" id="GO:0005886">
    <property type="term" value="C:plasma membrane"/>
    <property type="evidence" value="ECO:0007669"/>
    <property type="project" value="UniProtKB-SubCell"/>
</dbReference>
<dbReference type="KEGG" id="palw:PSAL_010390"/>
<keyword evidence="9" id="KW-1185">Reference proteome</keyword>
<name>A0A418SF30_9RHOB</name>
<keyword evidence="5 7" id="KW-1133">Transmembrane helix</keyword>
<dbReference type="InterPro" id="IPR035906">
    <property type="entry name" value="MetI-like_sf"/>
</dbReference>
<keyword evidence="3" id="KW-1003">Cell membrane</keyword>
<dbReference type="PANTHER" id="PTHR43163:SF3">
    <property type="entry name" value="PEPTIDE ABC TRANSPORTER PERMEASE PROTEIN"/>
    <property type="match status" value="1"/>
</dbReference>
<evidence type="ECO:0000313" key="8">
    <source>
        <dbReference type="EMBL" id="QPM89812.1"/>
    </source>
</evidence>
<evidence type="ECO:0000256" key="6">
    <source>
        <dbReference type="ARBA" id="ARBA00023136"/>
    </source>
</evidence>
<gene>
    <name evidence="8" type="primary">nikB</name>
    <name evidence="8" type="ORF">PSAL_010390</name>
</gene>